<comment type="subcellular location">
    <subcellularLocation>
        <location evidence="6">Cell membrane</location>
        <topology evidence="6">Multi-pass membrane protein</topology>
    </subcellularLocation>
    <subcellularLocation>
        <location evidence="1">Membrane</location>
        <topology evidence="1">Multi-pass membrane protein</topology>
    </subcellularLocation>
</comment>
<keyword evidence="3 6" id="KW-0812">Transmembrane</keyword>
<dbReference type="InterPro" id="IPR035906">
    <property type="entry name" value="MetI-like_sf"/>
</dbReference>
<evidence type="ECO:0000256" key="4">
    <source>
        <dbReference type="ARBA" id="ARBA00022989"/>
    </source>
</evidence>
<evidence type="ECO:0000313" key="9">
    <source>
        <dbReference type="Proteomes" id="UP000076510"/>
    </source>
</evidence>
<keyword evidence="4 6" id="KW-1133">Transmembrane helix</keyword>
<dbReference type="PANTHER" id="PTHR43759">
    <property type="entry name" value="TREHALOSE TRANSPORT SYSTEM PERMEASE PROTEIN SUGA"/>
    <property type="match status" value="1"/>
</dbReference>
<comment type="similarity">
    <text evidence="6">Belongs to the binding-protein-dependent transport system permease family.</text>
</comment>
<name>A0A163LI90_9BACI</name>
<accession>A0A163LI90</accession>
<evidence type="ECO:0000259" key="7">
    <source>
        <dbReference type="PROSITE" id="PS50928"/>
    </source>
</evidence>
<dbReference type="GO" id="GO:0055085">
    <property type="term" value="P:transmembrane transport"/>
    <property type="evidence" value="ECO:0007669"/>
    <property type="project" value="InterPro"/>
</dbReference>
<feature type="transmembrane region" description="Helical" evidence="6">
    <location>
        <begin position="58"/>
        <end position="82"/>
    </location>
</feature>
<organism evidence="8 9">
    <name type="scientific">Rossellomorea marisflavi</name>
    <dbReference type="NCBI Taxonomy" id="189381"/>
    <lineage>
        <taxon>Bacteria</taxon>
        <taxon>Bacillati</taxon>
        <taxon>Bacillota</taxon>
        <taxon>Bacilli</taxon>
        <taxon>Bacillales</taxon>
        <taxon>Bacillaceae</taxon>
        <taxon>Rossellomorea</taxon>
    </lineage>
</organism>
<feature type="transmembrane region" description="Helical" evidence="6">
    <location>
        <begin position="94"/>
        <end position="115"/>
    </location>
</feature>
<feature type="transmembrane region" description="Helical" evidence="6">
    <location>
        <begin position="147"/>
        <end position="169"/>
    </location>
</feature>
<dbReference type="PANTHER" id="PTHR43759:SF1">
    <property type="entry name" value="GLUCOSE IMPORT SYSTEM PERMEASE PROTEIN GLCT"/>
    <property type="match status" value="1"/>
</dbReference>
<feature type="transmembrane region" description="Helical" evidence="6">
    <location>
        <begin position="12"/>
        <end position="31"/>
    </location>
</feature>
<evidence type="ECO:0000256" key="3">
    <source>
        <dbReference type="ARBA" id="ARBA00022692"/>
    </source>
</evidence>
<dbReference type="Gene3D" id="1.10.3720.10">
    <property type="entry name" value="MetI-like"/>
    <property type="match status" value="1"/>
</dbReference>
<dbReference type="InterPro" id="IPR000515">
    <property type="entry name" value="MetI-like"/>
</dbReference>
<evidence type="ECO:0000256" key="1">
    <source>
        <dbReference type="ARBA" id="ARBA00004141"/>
    </source>
</evidence>
<dbReference type="CDD" id="cd06261">
    <property type="entry name" value="TM_PBP2"/>
    <property type="match status" value="1"/>
</dbReference>
<keyword evidence="2 6" id="KW-0813">Transport</keyword>
<dbReference type="EMBL" id="LQQY01000011">
    <property type="protein sequence ID" value="KZE50111.1"/>
    <property type="molecule type" value="Genomic_DNA"/>
</dbReference>
<feature type="transmembrane region" description="Helical" evidence="6">
    <location>
        <begin position="250"/>
        <end position="269"/>
    </location>
</feature>
<evidence type="ECO:0000256" key="6">
    <source>
        <dbReference type="RuleBase" id="RU363032"/>
    </source>
</evidence>
<evidence type="ECO:0000256" key="5">
    <source>
        <dbReference type="ARBA" id="ARBA00023136"/>
    </source>
</evidence>
<proteinExistence type="inferred from homology"/>
<evidence type="ECO:0000256" key="2">
    <source>
        <dbReference type="ARBA" id="ARBA00022448"/>
    </source>
</evidence>
<dbReference type="GO" id="GO:0005886">
    <property type="term" value="C:plasma membrane"/>
    <property type="evidence" value="ECO:0007669"/>
    <property type="project" value="UniProtKB-SubCell"/>
</dbReference>
<reference evidence="9" key="1">
    <citation type="submission" date="2016-01" db="EMBL/GenBank/DDBJ databases">
        <title>Whole genome sequencing of Bhargavaea cecembensis T14.</title>
        <authorList>
            <person name="Hong K.W."/>
        </authorList>
    </citation>
    <scope>NUCLEOTIDE SEQUENCE [LARGE SCALE GENOMIC DNA]</scope>
    <source>
        <strain evidence="9">M19</strain>
    </source>
</reference>
<dbReference type="AlphaFoldDB" id="A0A163LI90"/>
<dbReference type="Proteomes" id="UP000076510">
    <property type="component" value="Unassembled WGS sequence"/>
</dbReference>
<dbReference type="OrthoDB" id="9785836at2"/>
<evidence type="ECO:0000313" key="8">
    <source>
        <dbReference type="EMBL" id="KZE50111.1"/>
    </source>
</evidence>
<dbReference type="InterPro" id="IPR052730">
    <property type="entry name" value="Sugar_ABC_transporter"/>
</dbReference>
<dbReference type="Pfam" id="PF00528">
    <property type="entry name" value="BPD_transp_1"/>
    <property type="match status" value="1"/>
</dbReference>
<gene>
    <name evidence="8" type="ORF">AV649_17990</name>
</gene>
<protein>
    <recommendedName>
        <fullName evidence="7">ABC transmembrane type-1 domain-containing protein</fullName>
    </recommendedName>
</protein>
<dbReference type="RefSeq" id="WP_063191091.1">
    <property type="nucleotide sequence ID" value="NZ_JBLGCT010000001.1"/>
</dbReference>
<dbReference type="PROSITE" id="PS50928">
    <property type="entry name" value="ABC_TM1"/>
    <property type="match status" value="1"/>
</dbReference>
<feature type="transmembrane region" description="Helical" evidence="6">
    <location>
        <begin position="198"/>
        <end position="218"/>
    </location>
</feature>
<comment type="caution">
    <text evidence="8">The sequence shown here is derived from an EMBL/GenBank/DDBJ whole genome shotgun (WGS) entry which is preliminary data.</text>
</comment>
<keyword evidence="5 6" id="KW-0472">Membrane</keyword>
<feature type="domain" description="ABC transmembrane type-1" evidence="7">
    <location>
        <begin position="54"/>
        <end position="268"/>
    </location>
</feature>
<sequence length="287" mass="32150">MKWRKRTEGLFLVPSILFLMIFGLGMLMAFMESLMDDGTATMGYYMELFRKERFMRSVLYSVWITAVSTVLSLVIGLLFVRVFKEKLKGGTGRLLVWIPMLFPHFVWAYLVFLLLNQSGFLSNLLGVSGLMAERTDFPVLVQDPGGIGIIVTYVWKEVPFVILMLLPVYASLSKGYREAASLLGANPVRMFTTAEWPFIKPALIETGAILFAFIFTAFEVPQLLGVTSPQMIAVLTYEWFYSGAWTDRPFAFAALLLAGGAVGMSMWLLTHSMNKERLRIASGGRGG</sequence>
<dbReference type="SUPFAM" id="SSF161098">
    <property type="entry name" value="MetI-like"/>
    <property type="match status" value="1"/>
</dbReference>